<proteinExistence type="predicted"/>
<dbReference type="Pfam" id="PF13417">
    <property type="entry name" value="GST_N_3"/>
    <property type="match status" value="1"/>
</dbReference>
<dbReference type="GO" id="GO:0006559">
    <property type="term" value="P:L-phenylalanine catabolic process"/>
    <property type="evidence" value="ECO:0007669"/>
    <property type="project" value="TreeGrafter"/>
</dbReference>
<dbReference type="PROSITE" id="PS50404">
    <property type="entry name" value="GST_NTER"/>
    <property type="match status" value="1"/>
</dbReference>
<dbReference type="InterPro" id="IPR040079">
    <property type="entry name" value="Glutathione_S-Trfase"/>
</dbReference>
<dbReference type="PROSITE" id="PS51354">
    <property type="entry name" value="GLUTAREDOXIN_2"/>
    <property type="match status" value="1"/>
</dbReference>
<dbReference type="Gene3D" id="1.20.1050.10">
    <property type="match status" value="1"/>
</dbReference>
<evidence type="ECO:0000259" key="1">
    <source>
        <dbReference type="PROSITE" id="PS50404"/>
    </source>
</evidence>
<dbReference type="SUPFAM" id="SSF47616">
    <property type="entry name" value="GST C-terminal domain-like"/>
    <property type="match status" value="1"/>
</dbReference>
<dbReference type="InterPro" id="IPR036282">
    <property type="entry name" value="Glutathione-S-Trfase_C_sf"/>
</dbReference>
<name>A0A6A8AEX6_9HYPH</name>
<keyword evidence="2" id="KW-0808">Transferase</keyword>
<dbReference type="Proteomes" id="UP000435138">
    <property type="component" value="Unassembled WGS sequence"/>
</dbReference>
<dbReference type="AlphaFoldDB" id="A0A6A8AEX6"/>
<dbReference type="InterPro" id="IPR036249">
    <property type="entry name" value="Thioredoxin-like_sf"/>
</dbReference>
<dbReference type="GO" id="GO:0004364">
    <property type="term" value="F:glutathione transferase activity"/>
    <property type="evidence" value="ECO:0007669"/>
    <property type="project" value="TreeGrafter"/>
</dbReference>
<dbReference type="GO" id="GO:0006749">
    <property type="term" value="P:glutathione metabolic process"/>
    <property type="evidence" value="ECO:0007669"/>
    <property type="project" value="TreeGrafter"/>
</dbReference>
<comment type="caution">
    <text evidence="2">The sequence shown here is derived from an EMBL/GenBank/DDBJ whole genome shotgun (WGS) entry which is preliminary data.</text>
</comment>
<dbReference type="EMBL" id="WIXI01000048">
    <property type="protein sequence ID" value="MQY48458.1"/>
    <property type="molecule type" value="Genomic_DNA"/>
</dbReference>
<feature type="domain" description="GST N-terminal" evidence="1">
    <location>
        <begin position="1"/>
        <end position="78"/>
    </location>
</feature>
<dbReference type="PANTHER" id="PTHR42673">
    <property type="entry name" value="MALEYLACETOACETATE ISOMERASE"/>
    <property type="match status" value="1"/>
</dbReference>
<dbReference type="SUPFAM" id="SSF52833">
    <property type="entry name" value="Thioredoxin-like"/>
    <property type="match status" value="1"/>
</dbReference>
<dbReference type="RefSeq" id="WP_153356912.1">
    <property type="nucleotide sequence ID" value="NZ_JAYKOO010000002.1"/>
</dbReference>
<organism evidence="2 3">
    <name type="scientific">Endobacterium cereale</name>
    <dbReference type="NCBI Taxonomy" id="2663029"/>
    <lineage>
        <taxon>Bacteria</taxon>
        <taxon>Pseudomonadati</taxon>
        <taxon>Pseudomonadota</taxon>
        <taxon>Alphaproteobacteria</taxon>
        <taxon>Hyphomicrobiales</taxon>
        <taxon>Rhizobiaceae</taxon>
        <taxon>Endobacterium</taxon>
    </lineage>
</organism>
<dbReference type="PANTHER" id="PTHR42673:SF4">
    <property type="entry name" value="MALEYLACETOACETATE ISOMERASE"/>
    <property type="match status" value="1"/>
</dbReference>
<dbReference type="Gene3D" id="3.40.30.10">
    <property type="entry name" value="Glutaredoxin"/>
    <property type="match status" value="1"/>
</dbReference>
<dbReference type="CDD" id="cd03049">
    <property type="entry name" value="GST_N_3"/>
    <property type="match status" value="1"/>
</dbReference>
<dbReference type="SFLD" id="SFLDS00019">
    <property type="entry name" value="Glutathione_Transferase_(cytos"/>
    <property type="match status" value="1"/>
</dbReference>
<sequence length="198" mass="22575">MKILYSPASPYSAKCRMAARYLGLEVEEVKTDANQEPAELLENNPLGKIPVLIADDGRAVYDSVAIMSYLDRLSGNRLYPKKHEKRTDAEVLEALCDGITDSLLAVIYERRFRPEEKVHQPWIDKQWGKAMRGLDHLERNLPKTGKKLNGGHFSLAALLGYLDLRFAGQWEEDRPFLAAWRETFAKRFGDYNEMKSAG</sequence>
<dbReference type="Pfam" id="PF13410">
    <property type="entry name" value="GST_C_2"/>
    <property type="match status" value="1"/>
</dbReference>
<evidence type="ECO:0000313" key="3">
    <source>
        <dbReference type="Proteomes" id="UP000435138"/>
    </source>
</evidence>
<accession>A0A6A8AEX6</accession>
<keyword evidence="3" id="KW-1185">Reference proteome</keyword>
<evidence type="ECO:0000313" key="2">
    <source>
        <dbReference type="EMBL" id="MQY48458.1"/>
    </source>
</evidence>
<dbReference type="InterPro" id="IPR004045">
    <property type="entry name" value="Glutathione_S-Trfase_N"/>
</dbReference>
<dbReference type="GO" id="GO:0016034">
    <property type="term" value="F:maleylacetoacetate isomerase activity"/>
    <property type="evidence" value="ECO:0007669"/>
    <property type="project" value="TreeGrafter"/>
</dbReference>
<gene>
    <name evidence="2" type="ORF">GAO09_20705</name>
</gene>
<protein>
    <submittedName>
        <fullName evidence="2">Glutathione S-transferase</fullName>
    </submittedName>
</protein>
<dbReference type="CDD" id="cd03205">
    <property type="entry name" value="GST_C_6"/>
    <property type="match status" value="1"/>
</dbReference>
<reference evidence="2 3" key="1">
    <citation type="submission" date="2019-11" db="EMBL/GenBank/DDBJ databases">
        <title>Genome analysis of Rhizobacterium cereale a novel genus and species isolated from maize roots in North Spain.</title>
        <authorList>
            <person name="Menendez E."/>
            <person name="Flores-Felix J.D."/>
            <person name="Ramirez-Bahena M.-H."/>
            <person name="Igual J.M."/>
            <person name="Garcia-Fraile P."/>
            <person name="Peix A."/>
            <person name="Velazquez E."/>
        </authorList>
    </citation>
    <scope>NUCLEOTIDE SEQUENCE [LARGE SCALE GENOMIC DNA]</scope>
    <source>
        <strain evidence="2 3">RZME27</strain>
    </source>
</reference>